<evidence type="ECO:0000313" key="4">
    <source>
        <dbReference type="Proteomes" id="UP000321408"/>
    </source>
</evidence>
<dbReference type="GeneID" id="41330482"/>
<accession>A0A5B9DBU9</accession>
<dbReference type="Gene3D" id="3.30.360.10">
    <property type="entry name" value="Dihydrodipicolinate Reductase, domain 2"/>
    <property type="match status" value="1"/>
</dbReference>
<dbReference type="InterPro" id="IPR055170">
    <property type="entry name" value="GFO_IDH_MocA-like_dom"/>
</dbReference>
<dbReference type="Pfam" id="PF22725">
    <property type="entry name" value="GFO_IDH_MocA_C3"/>
    <property type="match status" value="1"/>
</dbReference>
<evidence type="ECO:0000259" key="2">
    <source>
        <dbReference type="Pfam" id="PF22725"/>
    </source>
</evidence>
<dbReference type="Pfam" id="PF01408">
    <property type="entry name" value="GFO_IDH_MocA"/>
    <property type="match status" value="1"/>
</dbReference>
<keyword evidence="4" id="KW-1185">Reference proteome</keyword>
<dbReference type="RefSeq" id="WP_147663587.1">
    <property type="nucleotide sequence ID" value="NZ_CP042905.2"/>
</dbReference>
<reference evidence="3 4" key="1">
    <citation type="journal article" date="2020" name="Nature">
        <title>Isolation of an archaeon at the prokaryote-eukaryote interface.</title>
        <authorList>
            <person name="Imachi H."/>
            <person name="Nobu M.K."/>
            <person name="Nakahara N."/>
            <person name="Morono Y."/>
            <person name="Ogawara M."/>
            <person name="Takaki Y."/>
            <person name="Takano Y."/>
            <person name="Uematsu K."/>
            <person name="Ikuta T."/>
            <person name="Ito M."/>
            <person name="Matsui Y."/>
            <person name="Miyazaki M."/>
            <person name="Murata K."/>
            <person name="Saito Y."/>
            <person name="Sakai S."/>
            <person name="Song C."/>
            <person name="Tasumi E."/>
            <person name="Yamanaka Y."/>
            <person name="Yamaguchi T."/>
            <person name="Kamagata Y."/>
            <person name="Tamaki H."/>
            <person name="Takai K."/>
        </authorList>
    </citation>
    <scope>NUCLEOTIDE SEQUENCE [LARGE SCALE GENOMIC DNA]</scope>
    <source>
        <strain evidence="3 4">MK-D1</strain>
    </source>
</reference>
<feature type="domain" description="GFO/IDH/MocA-like oxidoreductase" evidence="2">
    <location>
        <begin position="131"/>
        <end position="256"/>
    </location>
</feature>
<dbReference type="InterPro" id="IPR036291">
    <property type="entry name" value="NAD(P)-bd_dom_sf"/>
</dbReference>
<dbReference type="Gene3D" id="3.40.50.720">
    <property type="entry name" value="NAD(P)-binding Rossmann-like Domain"/>
    <property type="match status" value="1"/>
</dbReference>
<gene>
    <name evidence="3" type="ORF">DSAG12_02498</name>
</gene>
<dbReference type="GO" id="GO:0000166">
    <property type="term" value="F:nucleotide binding"/>
    <property type="evidence" value="ECO:0007669"/>
    <property type="project" value="InterPro"/>
</dbReference>
<dbReference type="InterPro" id="IPR000683">
    <property type="entry name" value="Gfo/Idh/MocA-like_OxRdtase_N"/>
</dbReference>
<dbReference type="AlphaFoldDB" id="A0A5B9DBU9"/>
<name>A0A5B9DBU9_9ARCH</name>
<dbReference type="KEGG" id="psyt:DSAG12_02498"/>
<dbReference type="SUPFAM" id="SSF51735">
    <property type="entry name" value="NAD(P)-binding Rossmann-fold domains"/>
    <property type="match status" value="1"/>
</dbReference>
<protein>
    <submittedName>
        <fullName evidence="3">Gfo/Idh/MocA family protein</fullName>
    </submittedName>
</protein>
<dbReference type="PANTHER" id="PTHR43377">
    <property type="entry name" value="BILIVERDIN REDUCTASE A"/>
    <property type="match status" value="1"/>
</dbReference>
<sequence length="346" mass="38581">MKKIKVGIIGSGFIADYHCFAYKQIPSVEIVGISSLLVEQAKDLMKKYDILGEPIENYNDLLKMDLDAVSICIPNNLHKEVAIAALNSGKHVMIEKPLARTVKEGEEIISTAKNRGKYVFYCENNIYAPAFKKMKQIIKEGGLGKIYKARGKEQHSGPHSAWFYKKENSGGGALIDLGIHDIACLIWLLEDEIKSVFCQITTIQPDRGEFGICDVEDNVMGILYFKNGAQVSIEESWTAPGGYSILFEIYGTKGQVIADPCRMTPIVAYSEKGYGYSVEKAGGTIGWTYPVPDEAWTFGYPQEMKHFIECIETGKKAQTDGRFGLKILKIVELMYKSAISNKIEEL</sequence>
<dbReference type="SUPFAM" id="SSF55347">
    <property type="entry name" value="Glyceraldehyde-3-phosphate dehydrogenase-like, C-terminal domain"/>
    <property type="match status" value="1"/>
</dbReference>
<proteinExistence type="predicted"/>
<dbReference type="OrthoDB" id="25239at2157"/>
<evidence type="ECO:0000259" key="1">
    <source>
        <dbReference type="Pfam" id="PF01408"/>
    </source>
</evidence>
<dbReference type="PANTHER" id="PTHR43377:SF1">
    <property type="entry name" value="BILIVERDIN REDUCTASE A"/>
    <property type="match status" value="1"/>
</dbReference>
<organism evidence="3 4">
    <name type="scientific">Promethearchaeum syntrophicum</name>
    <dbReference type="NCBI Taxonomy" id="2594042"/>
    <lineage>
        <taxon>Archaea</taxon>
        <taxon>Promethearchaeati</taxon>
        <taxon>Promethearchaeota</taxon>
        <taxon>Promethearchaeia</taxon>
        <taxon>Promethearchaeales</taxon>
        <taxon>Promethearchaeaceae</taxon>
        <taxon>Promethearchaeum</taxon>
    </lineage>
</organism>
<dbReference type="EMBL" id="CP042905">
    <property type="protein sequence ID" value="QEE16668.1"/>
    <property type="molecule type" value="Genomic_DNA"/>
</dbReference>
<dbReference type="InterPro" id="IPR051450">
    <property type="entry name" value="Gfo/Idh/MocA_Oxidoreductases"/>
</dbReference>
<feature type="domain" description="Gfo/Idh/MocA-like oxidoreductase N-terminal" evidence="1">
    <location>
        <begin position="4"/>
        <end position="120"/>
    </location>
</feature>
<reference evidence="3 4" key="2">
    <citation type="journal article" date="2024" name="Int. J. Syst. Evol. Microbiol.">
        <title>Promethearchaeum syntrophicum gen. nov., sp. nov., an anaerobic, obligately syntrophic archaeon, the first isolate of the lineage 'Asgard' archaea, and proposal of the new archaeal phylum Promethearchaeota phyl. nov. and kingdom Promethearchaeati regn. nov.</title>
        <authorList>
            <person name="Imachi H."/>
            <person name="Nobu M.K."/>
            <person name="Kato S."/>
            <person name="Takaki Y."/>
            <person name="Miyazaki M."/>
            <person name="Miyata M."/>
            <person name="Ogawara M."/>
            <person name="Saito Y."/>
            <person name="Sakai S."/>
            <person name="Tahara Y.O."/>
            <person name="Takano Y."/>
            <person name="Tasumi E."/>
            <person name="Uematsu K."/>
            <person name="Yoshimura T."/>
            <person name="Itoh T."/>
            <person name="Ohkuma M."/>
            <person name="Takai K."/>
        </authorList>
    </citation>
    <scope>NUCLEOTIDE SEQUENCE [LARGE SCALE GENOMIC DNA]</scope>
    <source>
        <strain evidence="3 4">MK-D1</strain>
    </source>
</reference>
<dbReference type="Proteomes" id="UP000321408">
    <property type="component" value="Chromosome"/>
</dbReference>
<evidence type="ECO:0000313" key="3">
    <source>
        <dbReference type="EMBL" id="QEE16668.1"/>
    </source>
</evidence>